<proteinExistence type="predicted"/>
<dbReference type="AlphaFoldDB" id="A0A0D9V2P4"/>
<dbReference type="HOGENOM" id="CLU_2137069_0_0_1"/>
<keyword evidence="2" id="KW-1185">Reference proteome</keyword>
<dbReference type="EnsemblPlants" id="LPERR01G18830.1">
    <property type="protein sequence ID" value="LPERR01G18830.1"/>
    <property type="gene ID" value="LPERR01G18830"/>
</dbReference>
<protein>
    <submittedName>
        <fullName evidence="1">Uncharacterized protein</fullName>
    </submittedName>
</protein>
<organism evidence="1 2">
    <name type="scientific">Leersia perrieri</name>
    <dbReference type="NCBI Taxonomy" id="77586"/>
    <lineage>
        <taxon>Eukaryota</taxon>
        <taxon>Viridiplantae</taxon>
        <taxon>Streptophyta</taxon>
        <taxon>Embryophyta</taxon>
        <taxon>Tracheophyta</taxon>
        <taxon>Spermatophyta</taxon>
        <taxon>Magnoliopsida</taxon>
        <taxon>Liliopsida</taxon>
        <taxon>Poales</taxon>
        <taxon>Poaceae</taxon>
        <taxon>BOP clade</taxon>
        <taxon>Oryzoideae</taxon>
        <taxon>Oryzeae</taxon>
        <taxon>Oryzinae</taxon>
        <taxon>Leersia</taxon>
    </lineage>
</organism>
<reference evidence="1 2" key="1">
    <citation type="submission" date="2012-08" db="EMBL/GenBank/DDBJ databases">
        <title>Oryza genome evolution.</title>
        <authorList>
            <person name="Wing R.A."/>
        </authorList>
    </citation>
    <scope>NUCLEOTIDE SEQUENCE</scope>
</reference>
<evidence type="ECO:0000313" key="1">
    <source>
        <dbReference type="EnsemblPlants" id="LPERR01G18830.1"/>
    </source>
</evidence>
<dbReference type="Proteomes" id="UP000032180">
    <property type="component" value="Chromosome 1"/>
</dbReference>
<name>A0A0D9V2P4_9ORYZ</name>
<reference evidence="1" key="3">
    <citation type="submission" date="2015-04" db="UniProtKB">
        <authorList>
            <consortium name="EnsemblPlants"/>
        </authorList>
    </citation>
    <scope>IDENTIFICATION</scope>
</reference>
<evidence type="ECO:0000313" key="2">
    <source>
        <dbReference type="Proteomes" id="UP000032180"/>
    </source>
</evidence>
<dbReference type="Gramene" id="LPERR01G18830.1">
    <property type="protein sequence ID" value="LPERR01G18830.1"/>
    <property type="gene ID" value="LPERR01G18830"/>
</dbReference>
<reference evidence="2" key="2">
    <citation type="submission" date="2013-12" db="EMBL/GenBank/DDBJ databases">
        <authorList>
            <person name="Yu Y."/>
            <person name="Lee S."/>
            <person name="de Baynast K."/>
            <person name="Wissotski M."/>
            <person name="Liu L."/>
            <person name="Talag J."/>
            <person name="Goicoechea J."/>
            <person name="Angelova A."/>
            <person name="Jetty R."/>
            <person name="Kudrna D."/>
            <person name="Golser W."/>
            <person name="Rivera L."/>
            <person name="Zhang J."/>
            <person name="Wing R."/>
        </authorList>
    </citation>
    <scope>NUCLEOTIDE SEQUENCE</scope>
</reference>
<accession>A0A0D9V2P4</accession>
<sequence>MMGMSSLAPWRTMLSLGEIEHFLGLFLSVTLVKKTSLQLLRREVTIQHQDGPRRSSVYQLVYISARPYERKNQTEHSKPIYTENPRQSMIGLAKITDLVFFSKNPSRVTIRRD</sequence>